<evidence type="ECO:0000313" key="3">
    <source>
        <dbReference type="Proteomes" id="UP000601435"/>
    </source>
</evidence>
<name>A0A812JEC0_9DINO</name>
<comment type="caution">
    <text evidence="2">The sequence shown here is derived from an EMBL/GenBank/DDBJ whole genome shotgun (WGS) entry which is preliminary data.</text>
</comment>
<organism evidence="2 3">
    <name type="scientific">Symbiodinium necroappetens</name>
    <dbReference type="NCBI Taxonomy" id="1628268"/>
    <lineage>
        <taxon>Eukaryota</taxon>
        <taxon>Sar</taxon>
        <taxon>Alveolata</taxon>
        <taxon>Dinophyceae</taxon>
        <taxon>Suessiales</taxon>
        <taxon>Symbiodiniaceae</taxon>
        <taxon>Symbiodinium</taxon>
    </lineage>
</organism>
<feature type="region of interest" description="Disordered" evidence="1">
    <location>
        <begin position="319"/>
        <end position="355"/>
    </location>
</feature>
<feature type="region of interest" description="Disordered" evidence="1">
    <location>
        <begin position="241"/>
        <end position="264"/>
    </location>
</feature>
<sequence length="355" mass="39571">MQRWLEGPVRANKDVLTLVRSYHEKVIRPQTYHLVLQLETALAKVGDDLFKTKQQFEWMAAENRASQKHSCALQIITSGWPQGMAPPNRLFQITWMLQQVPKVRTFLETRGFITEHTAFELRSSGTPLYSAPIRVLLHVLNKHAEHTGKSLVIPWKTLTLMEPSNDRGFNGDVVAWARLFYAEVDGSFGGRLEITPPMKDAMASPSTMVRPEGDSDPDLWTECWNDTMWGAQYDLARAESAAHKAPRDQTALTGKGIQKGKGRKHWSQTMVHNDSFMPYPFTLDVVTCDHIAFCWDECCQKVGKPEECAGDLGCSTYQGKPAVPPPVGDAEMAEPDDQTTPHTTFGGKGAAASGK</sequence>
<reference evidence="2" key="1">
    <citation type="submission" date="2021-02" db="EMBL/GenBank/DDBJ databases">
        <authorList>
            <person name="Dougan E. K."/>
            <person name="Rhodes N."/>
            <person name="Thang M."/>
            <person name="Chan C."/>
        </authorList>
    </citation>
    <scope>NUCLEOTIDE SEQUENCE</scope>
</reference>
<accession>A0A812JEC0</accession>
<dbReference type="OrthoDB" id="440828at2759"/>
<dbReference type="AlphaFoldDB" id="A0A812JEC0"/>
<dbReference type="Proteomes" id="UP000601435">
    <property type="component" value="Unassembled WGS sequence"/>
</dbReference>
<evidence type="ECO:0000313" key="2">
    <source>
        <dbReference type="EMBL" id="CAE7204471.1"/>
    </source>
</evidence>
<keyword evidence="3" id="KW-1185">Reference proteome</keyword>
<dbReference type="EMBL" id="CAJNJA010006059">
    <property type="protein sequence ID" value="CAE7204471.1"/>
    <property type="molecule type" value="Genomic_DNA"/>
</dbReference>
<protein>
    <submittedName>
        <fullName evidence="2">Uncharacterized protein</fullName>
    </submittedName>
</protein>
<gene>
    <name evidence="2" type="ORF">SNEC2469_LOCUS1699</name>
</gene>
<evidence type="ECO:0000256" key="1">
    <source>
        <dbReference type="SAM" id="MobiDB-lite"/>
    </source>
</evidence>
<proteinExistence type="predicted"/>